<feature type="compositionally biased region" description="Basic and acidic residues" evidence="1">
    <location>
        <begin position="21"/>
        <end position="34"/>
    </location>
</feature>
<dbReference type="AlphaFoldDB" id="A0AAV3XYW4"/>
<name>A0AAV3XYW4_9GAST</name>
<reference evidence="2 3" key="1">
    <citation type="journal article" date="2021" name="Elife">
        <title>Chloroplast acquisition without the gene transfer in kleptoplastic sea slugs, Plakobranchus ocellatus.</title>
        <authorList>
            <person name="Maeda T."/>
            <person name="Takahashi S."/>
            <person name="Yoshida T."/>
            <person name="Shimamura S."/>
            <person name="Takaki Y."/>
            <person name="Nagai Y."/>
            <person name="Toyoda A."/>
            <person name="Suzuki Y."/>
            <person name="Arimoto A."/>
            <person name="Ishii H."/>
            <person name="Satoh N."/>
            <person name="Nishiyama T."/>
            <person name="Hasebe M."/>
            <person name="Maruyama T."/>
            <person name="Minagawa J."/>
            <person name="Obokata J."/>
            <person name="Shigenobu S."/>
        </authorList>
    </citation>
    <scope>NUCLEOTIDE SEQUENCE [LARGE SCALE GENOMIC DNA]</scope>
</reference>
<feature type="region of interest" description="Disordered" evidence="1">
    <location>
        <begin position="1"/>
        <end position="87"/>
    </location>
</feature>
<dbReference type="EMBL" id="BLXT01000321">
    <property type="protein sequence ID" value="GFN76020.1"/>
    <property type="molecule type" value="Genomic_DNA"/>
</dbReference>
<comment type="caution">
    <text evidence="2">The sequence shown here is derived from an EMBL/GenBank/DDBJ whole genome shotgun (WGS) entry which is preliminary data.</text>
</comment>
<keyword evidence="3" id="KW-1185">Reference proteome</keyword>
<feature type="compositionally biased region" description="Basic and acidic residues" evidence="1">
    <location>
        <begin position="49"/>
        <end position="68"/>
    </location>
</feature>
<organism evidence="2 3">
    <name type="scientific">Plakobranchus ocellatus</name>
    <dbReference type="NCBI Taxonomy" id="259542"/>
    <lineage>
        <taxon>Eukaryota</taxon>
        <taxon>Metazoa</taxon>
        <taxon>Spiralia</taxon>
        <taxon>Lophotrochozoa</taxon>
        <taxon>Mollusca</taxon>
        <taxon>Gastropoda</taxon>
        <taxon>Heterobranchia</taxon>
        <taxon>Euthyneura</taxon>
        <taxon>Panpulmonata</taxon>
        <taxon>Sacoglossa</taxon>
        <taxon>Placobranchoidea</taxon>
        <taxon>Plakobranchidae</taxon>
        <taxon>Plakobranchus</taxon>
    </lineage>
</organism>
<sequence length="87" mass="10297">MQDLRRTGSTISDFDDSDADPEYKPGQEEQENHDLPQQGRELQEEGETERENMEDDMRVDANDEDLQKRGRKRIRNLLNGKRTYKNN</sequence>
<evidence type="ECO:0000313" key="2">
    <source>
        <dbReference type="EMBL" id="GFN76020.1"/>
    </source>
</evidence>
<protein>
    <submittedName>
        <fullName evidence="2">Uncharacterized protein</fullName>
    </submittedName>
</protein>
<dbReference type="Proteomes" id="UP000735302">
    <property type="component" value="Unassembled WGS sequence"/>
</dbReference>
<accession>A0AAV3XYW4</accession>
<proteinExistence type="predicted"/>
<evidence type="ECO:0000256" key="1">
    <source>
        <dbReference type="SAM" id="MobiDB-lite"/>
    </source>
</evidence>
<evidence type="ECO:0000313" key="3">
    <source>
        <dbReference type="Proteomes" id="UP000735302"/>
    </source>
</evidence>
<gene>
    <name evidence="2" type="ORF">PoB_000252600</name>
</gene>